<sequence>MLGRCFSWPDARDCTPSAGREIEGRSAAGGPAACFHLRLLQCHMGQEGERRRREDGEVEAMKTNPPDCKFLEPKILVERLGLEGVKGTNCPL</sequence>
<organism evidence="2 3">
    <name type="scientific">Oryzias melastigma</name>
    <name type="common">Marine medaka</name>
    <dbReference type="NCBI Taxonomy" id="30732"/>
    <lineage>
        <taxon>Eukaryota</taxon>
        <taxon>Metazoa</taxon>
        <taxon>Chordata</taxon>
        <taxon>Craniata</taxon>
        <taxon>Vertebrata</taxon>
        <taxon>Euteleostomi</taxon>
        <taxon>Actinopterygii</taxon>
        <taxon>Neopterygii</taxon>
        <taxon>Teleostei</taxon>
        <taxon>Neoteleostei</taxon>
        <taxon>Acanthomorphata</taxon>
        <taxon>Ovalentaria</taxon>
        <taxon>Atherinomorphae</taxon>
        <taxon>Beloniformes</taxon>
        <taxon>Adrianichthyidae</taxon>
        <taxon>Oryziinae</taxon>
        <taxon>Oryzias</taxon>
    </lineage>
</organism>
<evidence type="ECO:0000256" key="1">
    <source>
        <dbReference type="SAM" id="MobiDB-lite"/>
    </source>
</evidence>
<name>A0A834L2Y2_ORYME</name>
<dbReference type="Proteomes" id="UP000646548">
    <property type="component" value="Unassembled WGS sequence"/>
</dbReference>
<evidence type="ECO:0000313" key="2">
    <source>
        <dbReference type="EMBL" id="KAF6739780.1"/>
    </source>
</evidence>
<reference evidence="2" key="1">
    <citation type="journal article" name="BMC Genomics">
        <title>Long-read sequencing and de novo genome assembly of marine medaka (Oryzias melastigma).</title>
        <authorList>
            <person name="Liang P."/>
            <person name="Saqib H.S.A."/>
            <person name="Ni X."/>
            <person name="Shen Y."/>
        </authorList>
    </citation>
    <scope>NUCLEOTIDE SEQUENCE</scope>
    <source>
        <strain evidence="2">Bigg-433</strain>
    </source>
</reference>
<dbReference type="EMBL" id="WKFB01000004">
    <property type="protein sequence ID" value="KAF6739780.1"/>
    <property type="molecule type" value="Genomic_DNA"/>
</dbReference>
<feature type="region of interest" description="Disordered" evidence="1">
    <location>
        <begin position="46"/>
        <end position="65"/>
    </location>
</feature>
<proteinExistence type="predicted"/>
<comment type="caution">
    <text evidence="2">The sequence shown here is derived from an EMBL/GenBank/DDBJ whole genome shotgun (WGS) entry which is preliminary data.</text>
</comment>
<accession>A0A834L2Y2</accession>
<protein>
    <submittedName>
        <fullName evidence="2">Uncharacterized protein</fullName>
    </submittedName>
</protein>
<feature type="compositionally biased region" description="Basic and acidic residues" evidence="1">
    <location>
        <begin position="46"/>
        <end position="55"/>
    </location>
</feature>
<dbReference type="AlphaFoldDB" id="A0A834L2Y2"/>
<gene>
    <name evidence="2" type="ORF">FQA47_005051</name>
</gene>
<evidence type="ECO:0000313" key="3">
    <source>
        <dbReference type="Proteomes" id="UP000646548"/>
    </source>
</evidence>